<keyword evidence="12" id="KW-1185">Reference proteome</keyword>
<accession>A0ABS0AE14</accession>
<dbReference type="Proteomes" id="UP000644441">
    <property type="component" value="Unassembled WGS sequence"/>
</dbReference>
<dbReference type="Gene3D" id="1.10.1670.10">
    <property type="entry name" value="Helix-hairpin-Helix base-excision DNA repair enzymes (C-terminal)"/>
    <property type="match status" value="1"/>
</dbReference>
<dbReference type="SUPFAM" id="SSF46689">
    <property type="entry name" value="Homeodomain-like"/>
    <property type="match status" value="2"/>
</dbReference>
<dbReference type="EMBL" id="ARXR01000004">
    <property type="protein sequence ID" value="MBF5052134.1"/>
    <property type="molecule type" value="Genomic_DNA"/>
</dbReference>
<evidence type="ECO:0000256" key="7">
    <source>
        <dbReference type="ARBA" id="ARBA00023159"/>
    </source>
</evidence>
<dbReference type="InterPro" id="IPR035451">
    <property type="entry name" value="Ada-like_dom_sf"/>
</dbReference>
<dbReference type="RefSeq" id="WP_194855205.1">
    <property type="nucleotide sequence ID" value="NZ_ARXR01000004.1"/>
</dbReference>
<name>A0ABS0AE14_9GAMM</name>
<dbReference type="SMART" id="SM00478">
    <property type="entry name" value="ENDO3c"/>
    <property type="match status" value="1"/>
</dbReference>
<dbReference type="SMART" id="SM01009">
    <property type="entry name" value="AlkA_N"/>
    <property type="match status" value="1"/>
</dbReference>
<evidence type="ECO:0000256" key="5">
    <source>
        <dbReference type="ARBA" id="ARBA00022763"/>
    </source>
</evidence>
<dbReference type="InterPro" id="IPR003265">
    <property type="entry name" value="HhH-GPD_domain"/>
</dbReference>
<dbReference type="Gene3D" id="3.30.310.20">
    <property type="entry name" value="DNA-3-methyladenine glycosylase AlkA, N-terminal domain"/>
    <property type="match status" value="1"/>
</dbReference>
<comment type="cofactor">
    <cofactor evidence="2">
        <name>Zn(2+)</name>
        <dbReference type="ChEBI" id="CHEBI:29105"/>
    </cofactor>
</comment>
<dbReference type="Gene3D" id="1.10.340.30">
    <property type="entry name" value="Hypothetical protein, domain 2"/>
    <property type="match status" value="1"/>
</dbReference>
<sequence length="483" mass="52399">MWINDDVCYQALTARDARFDGQFFVAVVTTGVYCRPVCPARVPRRDNCRFFPSAAAAEAGGYRPCLRCRPELAPGHASVDARRRLARAVAARIDEGGLTDNHLGALAAELGVSDRHLRRTFGDEFGVSPVAYAQTQRLLLAKRLLTDTGLPVTEVALAAGFGSVRRFNALFRQRYRLQPSQLRRLPTSRHQDSLDFQLAYRPPLDWLRLLAFLGQRAIAGVEAVDDGVSRRTVALSRQGQALRGWLAVRPVPGRPLLAVTLSASLARAVPEVLGRLQRLFDLGCQPQEVSVRLGELAEAHPGLRVPGAFDGFEAAVRAVLGQQITVRAACTLAGRVAAALGEPLATPFAGLTHTFPDAERVAESSADTLGELGIIRTRVKAIQVLARACADGDLVLAPGAAVEDTLARLQALPGIGDWTAQYLAMRALGWPDAFPAADYGVLKALGETSPARARERAEAWRPWRAYAVMHLWQSLEKGEEKGE</sequence>
<dbReference type="SMART" id="SM00342">
    <property type="entry name" value="HTH_ARAC"/>
    <property type="match status" value="1"/>
</dbReference>
<dbReference type="Gene3D" id="1.10.10.60">
    <property type="entry name" value="Homeodomain-like"/>
    <property type="match status" value="2"/>
</dbReference>
<evidence type="ECO:0000313" key="11">
    <source>
        <dbReference type="EMBL" id="MBF5052134.1"/>
    </source>
</evidence>
<dbReference type="Pfam" id="PF02805">
    <property type="entry name" value="Ada_Zn_binding"/>
    <property type="match status" value="1"/>
</dbReference>
<keyword evidence="6" id="KW-0805">Transcription regulation</keyword>
<dbReference type="Pfam" id="PF12833">
    <property type="entry name" value="HTH_18"/>
    <property type="match status" value="1"/>
</dbReference>
<evidence type="ECO:0000256" key="3">
    <source>
        <dbReference type="ARBA" id="ARBA00012000"/>
    </source>
</evidence>
<dbReference type="NCBIfam" id="NF007641">
    <property type="entry name" value="PRK10308.1"/>
    <property type="match status" value="1"/>
</dbReference>
<reference evidence="11 12" key="1">
    <citation type="submission" date="2012-09" db="EMBL/GenBank/DDBJ databases">
        <title>Genome Sequence of alkane-degrading Bacterium Alcanivorax venustensis ISO4.</title>
        <authorList>
            <person name="Lai Q."/>
            <person name="Shao Z."/>
        </authorList>
    </citation>
    <scope>NUCLEOTIDE SEQUENCE [LARGE SCALE GENOMIC DNA]</scope>
    <source>
        <strain evidence="11 12">ISO4</strain>
    </source>
</reference>
<evidence type="ECO:0000256" key="6">
    <source>
        <dbReference type="ARBA" id="ARBA00023015"/>
    </source>
</evidence>
<keyword evidence="7" id="KW-0010">Activator</keyword>
<evidence type="ECO:0000256" key="9">
    <source>
        <dbReference type="ARBA" id="ARBA00023204"/>
    </source>
</evidence>
<dbReference type="Pfam" id="PF00730">
    <property type="entry name" value="HhH-GPD"/>
    <property type="match status" value="1"/>
</dbReference>
<keyword evidence="4" id="KW-0808">Transferase</keyword>
<evidence type="ECO:0000259" key="10">
    <source>
        <dbReference type="PROSITE" id="PS01124"/>
    </source>
</evidence>
<keyword evidence="5" id="KW-0227">DNA damage</keyword>
<dbReference type="InterPro" id="IPR004026">
    <property type="entry name" value="Ada_DNA_repair_Zn-bd"/>
</dbReference>
<evidence type="ECO:0000256" key="4">
    <source>
        <dbReference type="ARBA" id="ARBA00022603"/>
    </source>
</evidence>
<dbReference type="Gene3D" id="3.40.10.10">
    <property type="entry name" value="DNA Methylphosphotriester Repair Domain"/>
    <property type="match status" value="1"/>
</dbReference>
<dbReference type="InterPro" id="IPR018060">
    <property type="entry name" value="HTH_AraC"/>
</dbReference>
<evidence type="ECO:0000256" key="1">
    <source>
        <dbReference type="ARBA" id="ARBA00000086"/>
    </source>
</evidence>
<dbReference type="EC" id="3.2.2.21" evidence="3"/>
<dbReference type="PANTHER" id="PTHR43003:SF13">
    <property type="entry name" value="DNA-3-METHYLADENINE GLYCOSYLASE 2"/>
    <property type="match status" value="1"/>
</dbReference>
<dbReference type="PANTHER" id="PTHR43003">
    <property type="entry name" value="DNA-3-METHYLADENINE GLYCOSYLASE"/>
    <property type="match status" value="1"/>
</dbReference>
<dbReference type="PROSITE" id="PS01124">
    <property type="entry name" value="HTH_ARAC_FAMILY_2"/>
    <property type="match status" value="1"/>
</dbReference>
<feature type="domain" description="HTH araC/xylS-type" evidence="10">
    <location>
        <begin position="83"/>
        <end position="185"/>
    </location>
</feature>
<proteinExistence type="predicted"/>
<dbReference type="CDD" id="cd00056">
    <property type="entry name" value="ENDO3c"/>
    <property type="match status" value="1"/>
</dbReference>
<dbReference type="SUPFAM" id="SSF55945">
    <property type="entry name" value="TATA-box binding protein-like"/>
    <property type="match status" value="1"/>
</dbReference>
<keyword evidence="4" id="KW-0489">Methyltransferase</keyword>
<dbReference type="SUPFAM" id="SSF57884">
    <property type="entry name" value="Ada DNA repair protein, N-terminal domain (N-Ada 10)"/>
    <property type="match status" value="1"/>
</dbReference>
<dbReference type="InterPro" id="IPR010316">
    <property type="entry name" value="AlkA_N"/>
</dbReference>
<dbReference type="InterPro" id="IPR009057">
    <property type="entry name" value="Homeodomain-like_sf"/>
</dbReference>
<protein>
    <recommendedName>
        <fullName evidence="3">DNA-3-methyladenine glycosylase II</fullName>
        <ecNumber evidence="3">3.2.2.21</ecNumber>
    </recommendedName>
</protein>
<dbReference type="InterPro" id="IPR037046">
    <property type="entry name" value="AlkA_N_sf"/>
</dbReference>
<gene>
    <name evidence="11" type="ORF">ISO4_00736</name>
</gene>
<dbReference type="InterPro" id="IPR011257">
    <property type="entry name" value="DNA_glycosylase"/>
</dbReference>
<comment type="catalytic activity">
    <reaction evidence="1">
        <text>Hydrolysis of alkylated DNA, releasing 3-methyladenine, 3-methylguanine, 7-methylguanine and 7-methyladenine.</text>
        <dbReference type="EC" id="3.2.2.21"/>
    </reaction>
</comment>
<evidence type="ECO:0000256" key="2">
    <source>
        <dbReference type="ARBA" id="ARBA00001947"/>
    </source>
</evidence>
<evidence type="ECO:0000256" key="8">
    <source>
        <dbReference type="ARBA" id="ARBA00023163"/>
    </source>
</evidence>
<evidence type="ECO:0000313" key="12">
    <source>
        <dbReference type="Proteomes" id="UP000644441"/>
    </source>
</evidence>
<dbReference type="Pfam" id="PF06029">
    <property type="entry name" value="AlkA_N"/>
    <property type="match status" value="1"/>
</dbReference>
<keyword evidence="8" id="KW-0804">Transcription</keyword>
<dbReference type="InterPro" id="IPR023170">
    <property type="entry name" value="HhH_base_excis_C"/>
</dbReference>
<organism evidence="11 12">
    <name type="scientific">Alloalcanivorax venustensis ISO4</name>
    <dbReference type="NCBI Taxonomy" id="1177184"/>
    <lineage>
        <taxon>Bacteria</taxon>
        <taxon>Pseudomonadati</taxon>
        <taxon>Pseudomonadota</taxon>
        <taxon>Gammaproteobacteria</taxon>
        <taxon>Oceanospirillales</taxon>
        <taxon>Alcanivoracaceae</taxon>
        <taxon>Alloalcanivorax</taxon>
    </lineage>
</organism>
<dbReference type="InterPro" id="IPR051912">
    <property type="entry name" value="Alkylbase_DNA_Glycosylase/TA"/>
</dbReference>
<dbReference type="SUPFAM" id="SSF48150">
    <property type="entry name" value="DNA-glycosylase"/>
    <property type="match status" value="1"/>
</dbReference>
<comment type="caution">
    <text evidence="11">The sequence shown here is derived from an EMBL/GenBank/DDBJ whole genome shotgun (WGS) entry which is preliminary data.</text>
</comment>
<keyword evidence="9" id="KW-0234">DNA repair</keyword>